<evidence type="ECO:0000313" key="1">
    <source>
        <dbReference type="EMBL" id="MBF1129086.1"/>
    </source>
</evidence>
<organism evidence="1 2">
    <name type="scientific">Dialister invisus</name>
    <dbReference type="NCBI Taxonomy" id="218538"/>
    <lineage>
        <taxon>Bacteria</taxon>
        <taxon>Bacillati</taxon>
        <taxon>Bacillota</taxon>
        <taxon>Negativicutes</taxon>
        <taxon>Veillonellales</taxon>
        <taxon>Veillonellaceae</taxon>
        <taxon>Dialister</taxon>
    </lineage>
</organism>
<evidence type="ECO:0000313" key="2">
    <source>
        <dbReference type="Proteomes" id="UP000757890"/>
    </source>
</evidence>
<protein>
    <submittedName>
        <fullName evidence="1">DUF2634 domain-containing protein</fullName>
    </submittedName>
</protein>
<dbReference type="Proteomes" id="UP000757890">
    <property type="component" value="Unassembled WGS sequence"/>
</dbReference>
<gene>
    <name evidence="1" type="ORF">HXL70_03460</name>
</gene>
<sequence length="142" mass="16025">MANPFVIGPSVTETASAGLPIFKEFAWDFEKDQFIFNSDGSHQIVEKNEAVKVWVLHTLRVERYRYLAYFDDYGIELEPFIGTGPNDGQRSSELYKCIKDGLLVNPYILDVTALSTKLNHKKITMILQLSTVYGSTSIGIEV</sequence>
<accession>A0A930B6S8</accession>
<reference evidence="1" key="1">
    <citation type="submission" date="2020-04" db="EMBL/GenBank/DDBJ databases">
        <title>Deep metagenomics examines the oral microbiome during advanced dental caries in children, revealing novel taxa and co-occurrences with host molecules.</title>
        <authorList>
            <person name="Baker J.L."/>
            <person name="Morton J.T."/>
            <person name="Dinis M."/>
            <person name="Alvarez R."/>
            <person name="Tran N.C."/>
            <person name="Knight R."/>
            <person name="Edlund A."/>
        </authorList>
    </citation>
    <scope>NUCLEOTIDE SEQUENCE</scope>
    <source>
        <strain evidence="1">JCVI_32_bin.14</strain>
    </source>
</reference>
<dbReference type="Pfam" id="PF10934">
    <property type="entry name" value="Sheath_initiator"/>
    <property type="match status" value="1"/>
</dbReference>
<dbReference type="InterPro" id="IPR020288">
    <property type="entry name" value="Sheath_initiator"/>
</dbReference>
<comment type="caution">
    <text evidence="1">The sequence shown here is derived from an EMBL/GenBank/DDBJ whole genome shotgun (WGS) entry which is preliminary data.</text>
</comment>
<name>A0A930B6S8_9FIRM</name>
<dbReference type="AlphaFoldDB" id="A0A930B6S8"/>
<proteinExistence type="predicted"/>
<dbReference type="EMBL" id="JABZMK010000010">
    <property type="protein sequence ID" value="MBF1129086.1"/>
    <property type="molecule type" value="Genomic_DNA"/>
</dbReference>